<sequence>MTQRFADGVEITPDLAHAKAMFDADATLDYLGATITRLEPGVCEGEFVVDKRHANGFGVCQGGVLFTFADALFGGACNSRRDAPTVSAQSDMVYLAPAKMGRAIRGVARERHQWGRNGLSNVTLYDGDTVIAEFRGLSRTTNRPPTGN</sequence>
<dbReference type="PANTHER" id="PTHR42856">
    <property type="entry name" value="ACYL-COENZYME A THIOESTERASE PAAI"/>
    <property type="match status" value="1"/>
</dbReference>
<dbReference type="InterPro" id="IPR006683">
    <property type="entry name" value="Thioestr_dom"/>
</dbReference>
<dbReference type="PANTHER" id="PTHR42856:SF1">
    <property type="entry name" value="ACYL-COENZYME A THIOESTERASE PAAI"/>
    <property type="match status" value="1"/>
</dbReference>
<dbReference type="Proteomes" id="UP000516235">
    <property type="component" value="Chromosome"/>
</dbReference>
<gene>
    <name evidence="3" type="ORF">H7348_08870</name>
    <name evidence="4" type="ORF">IAU68_03520</name>
</gene>
<feature type="domain" description="Thioesterase" evidence="2">
    <location>
        <begin position="57"/>
        <end position="129"/>
    </location>
</feature>
<name>A0A7H0K0M9_9CORY</name>
<evidence type="ECO:0000313" key="5">
    <source>
        <dbReference type="Proteomes" id="UP000516235"/>
    </source>
</evidence>
<evidence type="ECO:0000313" key="4">
    <source>
        <dbReference type="EMBL" id="QNP90845.1"/>
    </source>
</evidence>
<dbReference type="AlphaFoldDB" id="A0A7H0K0M9"/>
<evidence type="ECO:0000259" key="2">
    <source>
        <dbReference type="Pfam" id="PF03061"/>
    </source>
</evidence>
<evidence type="ECO:0000256" key="1">
    <source>
        <dbReference type="ARBA" id="ARBA00022801"/>
    </source>
</evidence>
<dbReference type="Proteomes" id="UP000642876">
    <property type="component" value="Unassembled WGS sequence"/>
</dbReference>
<dbReference type="GO" id="GO:0016289">
    <property type="term" value="F:acyl-CoA hydrolase activity"/>
    <property type="evidence" value="ECO:0007669"/>
    <property type="project" value="TreeGrafter"/>
</dbReference>
<reference evidence="5 6" key="1">
    <citation type="submission" date="2020-08" db="EMBL/GenBank/DDBJ databases">
        <title>novel species in genus Corynebacterium.</title>
        <authorList>
            <person name="Zhang G."/>
        </authorList>
    </citation>
    <scope>NUCLEOTIDE SEQUENCE [LARGE SCALE GENOMIC DNA]</scope>
    <source>
        <strain evidence="4">Zg-917</strain>
        <strain evidence="5 6">zg-917</strain>
    </source>
</reference>
<dbReference type="CDD" id="cd03443">
    <property type="entry name" value="PaaI_thioesterase"/>
    <property type="match status" value="1"/>
</dbReference>
<dbReference type="RefSeq" id="WP_171194452.1">
    <property type="nucleotide sequence ID" value="NZ_CP061032.1"/>
</dbReference>
<evidence type="ECO:0000313" key="6">
    <source>
        <dbReference type="Proteomes" id="UP000642876"/>
    </source>
</evidence>
<evidence type="ECO:0000313" key="3">
    <source>
        <dbReference type="EMBL" id="MBC3179411.1"/>
    </source>
</evidence>
<dbReference type="EMBL" id="CP061032">
    <property type="protein sequence ID" value="QNP90845.1"/>
    <property type="molecule type" value="Genomic_DNA"/>
</dbReference>
<protein>
    <submittedName>
        <fullName evidence="4">Hotdog fold thioesterase</fullName>
    </submittedName>
</protein>
<dbReference type="EMBL" id="JACMYE010000007">
    <property type="protein sequence ID" value="MBC3179411.1"/>
    <property type="molecule type" value="Genomic_DNA"/>
</dbReference>
<dbReference type="InterPro" id="IPR003736">
    <property type="entry name" value="PAAI_dom"/>
</dbReference>
<dbReference type="KEGG" id="cluj:IAU68_03520"/>
<dbReference type="InterPro" id="IPR052723">
    <property type="entry name" value="Acyl-CoA_thioesterase_PaaI"/>
</dbReference>
<keyword evidence="6" id="KW-1185">Reference proteome</keyword>
<dbReference type="InterPro" id="IPR029069">
    <property type="entry name" value="HotDog_dom_sf"/>
</dbReference>
<organism evidence="4 5">
    <name type="scientific">Corynebacterium lujinxingii</name>
    <dbReference type="NCBI Taxonomy" id="2763010"/>
    <lineage>
        <taxon>Bacteria</taxon>
        <taxon>Bacillati</taxon>
        <taxon>Actinomycetota</taxon>
        <taxon>Actinomycetes</taxon>
        <taxon>Mycobacteriales</taxon>
        <taxon>Corynebacteriaceae</taxon>
        <taxon>Corynebacterium</taxon>
    </lineage>
</organism>
<keyword evidence="1" id="KW-0378">Hydrolase</keyword>
<accession>A0A7H0K0M9</accession>
<dbReference type="Pfam" id="PF03061">
    <property type="entry name" value="4HBT"/>
    <property type="match status" value="1"/>
</dbReference>
<dbReference type="SUPFAM" id="SSF54637">
    <property type="entry name" value="Thioesterase/thiol ester dehydrase-isomerase"/>
    <property type="match status" value="1"/>
</dbReference>
<dbReference type="Gene3D" id="3.10.129.10">
    <property type="entry name" value="Hotdog Thioesterase"/>
    <property type="match status" value="1"/>
</dbReference>
<dbReference type="NCBIfam" id="TIGR00369">
    <property type="entry name" value="unchar_dom_1"/>
    <property type="match status" value="1"/>
</dbReference>
<proteinExistence type="predicted"/>